<proteinExistence type="predicted"/>
<evidence type="ECO:0008006" key="3">
    <source>
        <dbReference type="Google" id="ProtNLM"/>
    </source>
</evidence>
<accession>A2DV53</accession>
<name>A2DV53_TRIV3</name>
<dbReference type="RefSeq" id="XP_001328003.1">
    <property type="nucleotide sequence ID" value="XM_001327968.1"/>
</dbReference>
<evidence type="ECO:0000313" key="2">
    <source>
        <dbReference type="Proteomes" id="UP000001542"/>
    </source>
</evidence>
<dbReference type="VEuPathDB" id="TrichDB:TVAG_188310"/>
<dbReference type="EMBL" id="DS113251">
    <property type="protein sequence ID" value="EAY15780.1"/>
    <property type="molecule type" value="Genomic_DNA"/>
</dbReference>
<organism evidence="1 2">
    <name type="scientific">Trichomonas vaginalis (strain ATCC PRA-98 / G3)</name>
    <dbReference type="NCBI Taxonomy" id="412133"/>
    <lineage>
        <taxon>Eukaryota</taxon>
        <taxon>Metamonada</taxon>
        <taxon>Parabasalia</taxon>
        <taxon>Trichomonadida</taxon>
        <taxon>Trichomonadidae</taxon>
        <taxon>Trichomonas</taxon>
    </lineage>
</organism>
<dbReference type="Proteomes" id="UP000001542">
    <property type="component" value="Unassembled WGS sequence"/>
</dbReference>
<dbReference type="SUPFAM" id="SSF47473">
    <property type="entry name" value="EF-hand"/>
    <property type="match status" value="1"/>
</dbReference>
<dbReference type="VEuPathDB" id="TrichDB:TVAGG3_0941140"/>
<reference evidence="1" key="1">
    <citation type="submission" date="2006-10" db="EMBL/GenBank/DDBJ databases">
        <authorList>
            <person name="Amadeo P."/>
            <person name="Zhao Q."/>
            <person name="Wortman J."/>
            <person name="Fraser-Liggett C."/>
            <person name="Carlton J."/>
        </authorList>
    </citation>
    <scope>NUCLEOTIDE SEQUENCE</scope>
    <source>
        <strain evidence="1">G3</strain>
    </source>
</reference>
<reference evidence="1" key="2">
    <citation type="journal article" date="2007" name="Science">
        <title>Draft genome sequence of the sexually transmitted pathogen Trichomonas vaginalis.</title>
        <authorList>
            <person name="Carlton J.M."/>
            <person name="Hirt R.P."/>
            <person name="Silva J.C."/>
            <person name="Delcher A.L."/>
            <person name="Schatz M."/>
            <person name="Zhao Q."/>
            <person name="Wortman J.R."/>
            <person name="Bidwell S.L."/>
            <person name="Alsmark U.C.M."/>
            <person name="Besteiro S."/>
            <person name="Sicheritz-Ponten T."/>
            <person name="Noel C.J."/>
            <person name="Dacks J.B."/>
            <person name="Foster P.G."/>
            <person name="Simillion C."/>
            <person name="Van de Peer Y."/>
            <person name="Miranda-Saavedra D."/>
            <person name="Barton G.J."/>
            <person name="Westrop G.D."/>
            <person name="Mueller S."/>
            <person name="Dessi D."/>
            <person name="Fiori P.L."/>
            <person name="Ren Q."/>
            <person name="Paulsen I."/>
            <person name="Zhang H."/>
            <person name="Bastida-Corcuera F.D."/>
            <person name="Simoes-Barbosa A."/>
            <person name="Brown M.T."/>
            <person name="Hayes R.D."/>
            <person name="Mukherjee M."/>
            <person name="Okumura C.Y."/>
            <person name="Schneider R."/>
            <person name="Smith A.J."/>
            <person name="Vanacova S."/>
            <person name="Villalvazo M."/>
            <person name="Haas B.J."/>
            <person name="Pertea M."/>
            <person name="Feldblyum T.V."/>
            <person name="Utterback T.R."/>
            <person name="Shu C.L."/>
            <person name="Osoegawa K."/>
            <person name="de Jong P.J."/>
            <person name="Hrdy I."/>
            <person name="Horvathova L."/>
            <person name="Zubacova Z."/>
            <person name="Dolezal P."/>
            <person name="Malik S.B."/>
            <person name="Logsdon J.M. Jr."/>
            <person name="Henze K."/>
            <person name="Gupta A."/>
            <person name="Wang C.C."/>
            <person name="Dunne R.L."/>
            <person name="Upcroft J.A."/>
            <person name="Upcroft P."/>
            <person name="White O."/>
            <person name="Salzberg S.L."/>
            <person name="Tang P."/>
            <person name="Chiu C.-H."/>
            <person name="Lee Y.-S."/>
            <person name="Embley T.M."/>
            <person name="Coombs G.H."/>
            <person name="Mottram J.C."/>
            <person name="Tachezy J."/>
            <person name="Fraser-Liggett C.M."/>
            <person name="Johnson P.J."/>
        </authorList>
    </citation>
    <scope>NUCLEOTIDE SEQUENCE [LARGE SCALE GENOMIC DNA]</scope>
    <source>
        <strain evidence="1">G3</strain>
    </source>
</reference>
<evidence type="ECO:0000313" key="1">
    <source>
        <dbReference type="EMBL" id="EAY15780.1"/>
    </source>
</evidence>
<dbReference type="Gene3D" id="1.10.238.10">
    <property type="entry name" value="EF-hand"/>
    <property type="match status" value="1"/>
</dbReference>
<dbReference type="InterPro" id="IPR011992">
    <property type="entry name" value="EF-hand-dom_pair"/>
</dbReference>
<dbReference type="KEGG" id="tva:4773787"/>
<keyword evidence="2" id="KW-1185">Reference proteome</keyword>
<dbReference type="InParanoid" id="A2DV53"/>
<sequence length="183" mass="21360">MGSSQSNDIESAMEYKERLSTQYQVSETIIDTMYEKYELACGNSKVITFERFDTVFPIIDKTVKSNMLKYLEANHDNSIEFTGFFKLYLSLRPSLTNTTFRELLFSLFKTEDNNFDVALFISELKANMLFTCKGADKEFEQYFDLKPGEHTIEYSSFKKLTESFNSPILLYGKQYVFGSYIFQ</sequence>
<protein>
    <recommendedName>
        <fullName evidence="3">EF-hand domain-containing protein</fullName>
    </recommendedName>
</protein>
<dbReference type="AlphaFoldDB" id="A2DV53"/>
<gene>
    <name evidence="1" type="ORF">TVAG_188310</name>
</gene>